<keyword evidence="2" id="KW-0732">Signal</keyword>
<feature type="transmembrane region" description="Helical" evidence="1">
    <location>
        <begin position="86"/>
        <end position="106"/>
    </location>
</feature>
<feature type="chain" id="PRO_5011000588" evidence="2">
    <location>
        <begin position="20"/>
        <end position="120"/>
    </location>
</feature>
<dbReference type="RefSeq" id="XP_021880496.1">
    <property type="nucleotide sequence ID" value="XM_022031097.1"/>
</dbReference>
<evidence type="ECO:0000313" key="3">
    <source>
        <dbReference type="EMBL" id="ORZ13415.1"/>
    </source>
</evidence>
<comment type="caution">
    <text evidence="3">The sequence shown here is derived from an EMBL/GenBank/DDBJ whole genome shotgun (WGS) entry which is preliminary data.</text>
</comment>
<evidence type="ECO:0000313" key="4">
    <source>
        <dbReference type="Proteomes" id="UP000193648"/>
    </source>
</evidence>
<dbReference type="GeneID" id="33572938"/>
<evidence type="ECO:0000256" key="1">
    <source>
        <dbReference type="SAM" id="Phobius"/>
    </source>
</evidence>
<evidence type="ECO:0000256" key="2">
    <source>
        <dbReference type="SAM" id="SignalP"/>
    </source>
</evidence>
<organism evidence="3 4">
    <name type="scientific">Lobosporangium transversale</name>
    <dbReference type="NCBI Taxonomy" id="64571"/>
    <lineage>
        <taxon>Eukaryota</taxon>
        <taxon>Fungi</taxon>
        <taxon>Fungi incertae sedis</taxon>
        <taxon>Mucoromycota</taxon>
        <taxon>Mortierellomycotina</taxon>
        <taxon>Mortierellomycetes</taxon>
        <taxon>Mortierellales</taxon>
        <taxon>Mortierellaceae</taxon>
        <taxon>Lobosporangium</taxon>
    </lineage>
</organism>
<name>A0A1Y2GKI6_9FUNG</name>
<dbReference type="EMBL" id="MCFF01000023">
    <property type="protein sequence ID" value="ORZ13415.1"/>
    <property type="molecule type" value="Genomic_DNA"/>
</dbReference>
<proteinExistence type="predicted"/>
<keyword evidence="1" id="KW-0472">Membrane</keyword>
<feature type="transmembrane region" description="Helical" evidence="1">
    <location>
        <begin position="52"/>
        <end position="74"/>
    </location>
</feature>
<sequence length="120" mass="13567">MRLLTLLFVTISWIRMCCHWRDGMSTYDFSFANICIVVAVYRAAILMMGIMLLLMMLGGAIPMMFFIGMTLVVLAGDFINNFSDKVGAVDIVIISGCVVLFIHDVVKSLFMNRKLEQEDK</sequence>
<reference evidence="3 4" key="1">
    <citation type="submission" date="2016-07" db="EMBL/GenBank/DDBJ databases">
        <title>Pervasive Adenine N6-methylation of Active Genes in Fungi.</title>
        <authorList>
            <consortium name="DOE Joint Genome Institute"/>
            <person name="Mondo S.J."/>
            <person name="Dannebaum R.O."/>
            <person name="Kuo R.C."/>
            <person name="Labutti K."/>
            <person name="Haridas S."/>
            <person name="Kuo A."/>
            <person name="Salamov A."/>
            <person name="Ahrendt S.R."/>
            <person name="Lipzen A."/>
            <person name="Sullivan W."/>
            <person name="Andreopoulos W.B."/>
            <person name="Clum A."/>
            <person name="Lindquist E."/>
            <person name="Daum C."/>
            <person name="Ramamoorthy G.K."/>
            <person name="Gryganskyi A."/>
            <person name="Culley D."/>
            <person name="Magnuson J.K."/>
            <person name="James T.Y."/>
            <person name="O'Malley M.A."/>
            <person name="Stajich J.E."/>
            <person name="Spatafora J.W."/>
            <person name="Visel A."/>
            <person name="Grigoriev I.V."/>
        </authorList>
    </citation>
    <scope>NUCLEOTIDE SEQUENCE [LARGE SCALE GENOMIC DNA]</scope>
    <source>
        <strain evidence="3 4">NRRL 3116</strain>
    </source>
</reference>
<protein>
    <submittedName>
        <fullName evidence="3">Uncharacterized protein</fullName>
    </submittedName>
</protein>
<feature type="transmembrane region" description="Helical" evidence="1">
    <location>
        <begin position="27"/>
        <end position="45"/>
    </location>
</feature>
<keyword evidence="1" id="KW-1133">Transmembrane helix</keyword>
<feature type="signal peptide" evidence="2">
    <location>
        <begin position="1"/>
        <end position="19"/>
    </location>
</feature>
<keyword evidence="4" id="KW-1185">Reference proteome</keyword>
<dbReference type="Proteomes" id="UP000193648">
    <property type="component" value="Unassembled WGS sequence"/>
</dbReference>
<dbReference type="InParanoid" id="A0A1Y2GKI6"/>
<gene>
    <name evidence="3" type="ORF">BCR41DRAFT_95482</name>
</gene>
<dbReference type="AlphaFoldDB" id="A0A1Y2GKI6"/>
<keyword evidence="1" id="KW-0812">Transmembrane</keyword>
<accession>A0A1Y2GKI6</accession>